<dbReference type="EMBL" id="QYUK01000011">
    <property type="protein sequence ID" value="RJF89729.1"/>
    <property type="molecule type" value="Genomic_DNA"/>
</dbReference>
<evidence type="ECO:0000313" key="4">
    <source>
        <dbReference type="EMBL" id="RJF89729.1"/>
    </source>
</evidence>
<dbReference type="InterPro" id="IPR020904">
    <property type="entry name" value="Sc_DH/Rdtase_CS"/>
</dbReference>
<feature type="domain" description="Thioester reductase (TE)" evidence="3">
    <location>
        <begin position="5"/>
        <end position="236"/>
    </location>
</feature>
<dbReference type="InterPro" id="IPR013120">
    <property type="entry name" value="FAR_NAD-bd"/>
</dbReference>
<dbReference type="AlphaFoldDB" id="A0A418WIM9"/>
<dbReference type="SUPFAM" id="SSF51735">
    <property type="entry name" value="NAD(P)-binding Rossmann-fold domains"/>
    <property type="match status" value="2"/>
</dbReference>
<dbReference type="PROSITE" id="PS00061">
    <property type="entry name" value="ADH_SHORT"/>
    <property type="match status" value="1"/>
</dbReference>
<comment type="similarity">
    <text evidence="1">Belongs to the short-chain dehydrogenases/reductases (SDR) family.</text>
</comment>
<dbReference type="InterPro" id="IPR002347">
    <property type="entry name" value="SDR_fam"/>
</dbReference>
<dbReference type="GO" id="GO:0016491">
    <property type="term" value="F:oxidoreductase activity"/>
    <property type="evidence" value="ECO:0007669"/>
    <property type="project" value="UniProtKB-KW"/>
</dbReference>
<protein>
    <submittedName>
        <fullName evidence="4">SDR family oxidoreductase</fullName>
    </submittedName>
</protein>
<dbReference type="Proteomes" id="UP000284605">
    <property type="component" value="Unassembled WGS sequence"/>
</dbReference>
<evidence type="ECO:0000259" key="3">
    <source>
        <dbReference type="Pfam" id="PF07993"/>
    </source>
</evidence>
<keyword evidence="5" id="KW-1185">Reference proteome</keyword>
<organism evidence="4 5">
    <name type="scientific">Oleomonas cavernae</name>
    <dbReference type="NCBI Taxonomy" id="2320859"/>
    <lineage>
        <taxon>Bacteria</taxon>
        <taxon>Pseudomonadati</taxon>
        <taxon>Pseudomonadota</taxon>
        <taxon>Alphaproteobacteria</taxon>
        <taxon>Acetobacterales</taxon>
        <taxon>Acetobacteraceae</taxon>
        <taxon>Oleomonas</taxon>
    </lineage>
</organism>
<dbReference type="PRINTS" id="PR00080">
    <property type="entry name" value="SDRFAMILY"/>
</dbReference>
<dbReference type="NCBIfam" id="NF005539">
    <property type="entry name" value="PRK07201.1"/>
    <property type="match status" value="1"/>
</dbReference>
<name>A0A418WIM9_9PROT</name>
<dbReference type="RefSeq" id="WP_119781897.1">
    <property type="nucleotide sequence ID" value="NZ_QYUK01000011.1"/>
</dbReference>
<keyword evidence="2" id="KW-0560">Oxidoreductase</keyword>
<evidence type="ECO:0000256" key="2">
    <source>
        <dbReference type="ARBA" id="ARBA00023002"/>
    </source>
</evidence>
<dbReference type="PANTHER" id="PTHR44196:SF1">
    <property type="entry name" value="DEHYDROGENASE_REDUCTASE SDR FAMILY MEMBER 7B"/>
    <property type="match status" value="1"/>
</dbReference>
<dbReference type="InterPro" id="IPR036291">
    <property type="entry name" value="NAD(P)-bd_dom_sf"/>
</dbReference>
<comment type="caution">
    <text evidence="4">The sequence shown here is derived from an EMBL/GenBank/DDBJ whole genome shotgun (WGS) entry which is preliminary data.</text>
</comment>
<dbReference type="InterPro" id="IPR057313">
    <property type="entry name" value="Maqu_2507-like"/>
</dbReference>
<dbReference type="PANTHER" id="PTHR44196">
    <property type="entry name" value="DEHYDROGENASE/REDUCTASE SDR FAMILY MEMBER 7B"/>
    <property type="match status" value="1"/>
</dbReference>
<gene>
    <name evidence="4" type="ORF">D3874_24450</name>
</gene>
<dbReference type="Pfam" id="PF07993">
    <property type="entry name" value="NAD_binding_4"/>
    <property type="match status" value="1"/>
</dbReference>
<evidence type="ECO:0000256" key="1">
    <source>
        <dbReference type="ARBA" id="ARBA00006484"/>
    </source>
</evidence>
<reference evidence="4 5" key="1">
    <citation type="submission" date="2018-09" db="EMBL/GenBank/DDBJ databases">
        <authorList>
            <person name="Zhu H."/>
        </authorList>
    </citation>
    <scope>NUCLEOTIDE SEQUENCE [LARGE SCALE GENOMIC DNA]</scope>
    <source>
        <strain evidence="4 5">K1W22B-8</strain>
    </source>
</reference>
<dbReference type="CDD" id="cd05263">
    <property type="entry name" value="MupV_like_SDR_e"/>
    <property type="match status" value="1"/>
</dbReference>
<accession>A0A418WIM9</accession>
<dbReference type="PRINTS" id="PR00081">
    <property type="entry name" value="GDHRDH"/>
</dbReference>
<dbReference type="CDD" id="cd05233">
    <property type="entry name" value="SDR_c"/>
    <property type="match status" value="1"/>
</dbReference>
<dbReference type="FunFam" id="3.40.50.720:FF:000084">
    <property type="entry name" value="Short-chain dehydrogenase reductase"/>
    <property type="match status" value="1"/>
</dbReference>
<evidence type="ECO:0000313" key="5">
    <source>
        <dbReference type="Proteomes" id="UP000284605"/>
    </source>
</evidence>
<dbReference type="GO" id="GO:0016020">
    <property type="term" value="C:membrane"/>
    <property type="evidence" value="ECO:0007669"/>
    <property type="project" value="TreeGrafter"/>
</dbReference>
<proteinExistence type="inferred from homology"/>
<dbReference type="Pfam" id="PF00106">
    <property type="entry name" value="adh_short"/>
    <property type="match status" value="1"/>
</dbReference>
<sequence>MTYFVTGGTGFLGRNLIDLLLKRKGTVYVLVRAGSRKKLEALKAERWERDAERVVAVAGDLSKKNLGVSAAEIEKLKGKISHFFHLAAIYDITNENQDAQIKANVDGTRHAVQLAQALAAKGFHHTSSIAAAGLYDGYWREDMFEEWQADDHPYYRTKHDSERIVREECRIPWRIYRPGIVIGHSQTGEIDKIDGPYFFFNLILQLRRAIPQWISLLGVEGGLLNIVPVDYVTAAMDHISHKPGLDGQAFHLTNPKHNRVGEVVNIFAKAAEAPQFSIRVDSRVFGFIPPGVRNMIAGLPPVRSIIDTVLGGYGIPRQALKYFNYPTKFDNRDTTKALKGSGIGCPPLGDYAGFIWDYWERHLNPELHRDRSLAGAVSGRVVVITGATSGIGLEAARKVAAAGAKTIICARKQEELDATQAELRAAGGDVHAYSVDVADTESCDRFIAAVLKDHGHVDVLVNNAGRSIRRSVNLSYDRFHDYERTMQVNYFGALRLIMGFLPSMSARKRGHIVNILSIGVQVNQPRFSAYVASKAALGAFSRCAGPEFHHRNISFTNIYMPLVRTPMIAPTKMYDNIPTLSPDDAANMIVKGIIEKPKRIATRLGTMGELMWAAAPDVTNILFNTTYRLFPDSAAARGEKGKEGEAPSTEAVALAALTQGLHW</sequence>
<dbReference type="Gene3D" id="3.40.50.720">
    <property type="entry name" value="NAD(P)-binding Rossmann-like Domain"/>
    <property type="match status" value="2"/>
</dbReference>
<dbReference type="OrthoDB" id="9809287at2"/>